<organism evidence="2 3">
    <name type="scientific">Labilithrix luteola</name>
    <dbReference type="NCBI Taxonomy" id="1391654"/>
    <lineage>
        <taxon>Bacteria</taxon>
        <taxon>Pseudomonadati</taxon>
        <taxon>Myxococcota</taxon>
        <taxon>Polyangia</taxon>
        <taxon>Polyangiales</taxon>
        <taxon>Labilitrichaceae</taxon>
        <taxon>Labilithrix</taxon>
    </lineage>
</organism>
<dbReference type="AlphaFoldDB" id="A0A0K1PQ91"/>
<gene>
    <name evidence="2" type="ORF">AKJ09_02220</name>
</gene>
<dbReference type="RefSeq" id="WP_146646987.1">
    <property type="nucleotide sequence ID" value="NZ_CP012333.1"/>
</dbReference>
<keyword evidence="2" id="KW-0238">DNA-binding</keyword>
<name>A0A0K1PQ91_9BACT</name>
<dbReference type="Pfam" id="PF17765">
    <property type="entry name" value="MLTR_LBD"/>
    <property type="match status" value="1"/>
</dbReference>
<dbReference type="PANTHER" id="PTHR35010:SF3">
    <property type="entry name" value="BLL4873 PROTEIN"/>
    <property type="match status" value="1"/>
</dbReference>
<dbReference type="InterPro" id="IPR010982">
    <property type="entry name" value="Lambda_DNA-bd_dom_sf"/>
</dbReference>
<dbReference type="KEGG" id="llu:AKJ09_02220"/>
<dbReference type="Pfam" id="PF13560">
    <property type="entry name" value="HTH_31"/>
    <property type="match status" value="1"/>
</dbReference>
<sequence length="262" mass="30047">MTTSVHQQLGELLRRRRETADPVAFGFPGGRRRTPGLRREEVAERAGISVDWLVRLEQGRESLPSRSTVDALASALRLGENDHAHLLRLALGTSTPDRSWKRETVPPHLAALVRDLATPAYVLGARSDLLVWNDAAVDLFRDFSKVPVAERNTLLQLFVSPEVRARYPRWEEEARGALESFRITYDLRSHVPEFQALVDRLIRESREFARWWKAHEIRPKPSGKKMMVHPRLGRVRMTYSTFQSNDDPDLRLVLYGTPTPVR</sequence>
<dbReference type="GO" id="GO:0003677">
    <property type="term" value="F:DNA binding"/>
    <property type="evidence" value="ECO:0007669"/>
    <property type="project" value="UniProtKB-KW"/>
</dbReference>
<keyword evidence="3" id="KW-1185">Reference proteome</keyword>
<dbReference type="PANTHER" id="PTHR35010">
    <property type="entry name" value="BLL4672 PROTEIN-RELATED"/>
    <property type="match status" value="1"/>
</dbReference>
<dbReference type="SMART" id="SM00530">
    <property type="entry name" value="HTH_XRE"/>
    <property type="match status" value="1"/>
</dbReference>
<evidence type="ECO:0000313" key="2">
    <source>
        <dbReference type="EMBL" id="AKU95556.1"/>
    </source>
</evidence>
<dbReference type="OrthoDB" id="5346389at2"/>
<feature type="domain" description="HTH cro/C1-type" evidence="1">
    <location>
        <begin position="12"/>
        <end position="83"/>
    </location>
</feature>
<dbReference type="Gene3D" id="1.10.260.40">
    <property type="entry name" value="lambda repressor-like DNA-binding domains"/>
    <property type="match status" value="1"/>
</dbReference>
<dbReference type="CDD" id="cd00093">
    <property type="entry name" value="HTH_XRE"/>
    <property type="match status" value="1"/>
</dbReference>
<protein>
    <submittedName>
        <fullName evidence="2">DNA-binding protein</fullName>
    </submittedName>
</protein>
<dbReference type="STRING" id="1391654.AKJ09_02220"/>
<accession>A0A0K1PQ91</accession>
<dbReference type="Gene3D" id="3.30.450.180">
    <property type="match status" value="1"/>
</dbReference>
<evidence type="ECO:0000313" key="3">
    <source>
        <dbReference type="Proteomes" id="UP000064967"/>
    </source>
</evidence>
<dbReference type="SUPFAM" id="SSF47413">
    <property type="entry name" value="lambda repressor-like DNA-binding domains"/>
    <property type="match status" value="1"/>
</dbReference>
<dbReference type="InterPro" id="IPR001387">
    <property type="entry name" value="Cro/C1-type_HTH"/>
</dbReference>
<dbReference type="EMBL" id="CP012333">
    <property type="protein sequence ID" value="AKU95556.1"/>
    <property type="molecule type" value="Genomic_DNA"/>
</dbReference>
<dbReference type="InterPro" id="IPR041413">
    <property type="entry name" value="MLTR_LBD"/>
</dbReference>
<reference evidence="2 3" key="1">
    <citation type="submission" date="2015-08" db="EMBL/GenBank/DDBJ databases">
        <authorList>
            <person name="Babu N.S."/>
            <person name="Beckwith C.J."/>
            <person name="Beseler K.G."/>
            <person name="Brison A."/>
            <person name="Carone J.V."/>
            <person name="Caskin T.P."/>
            <person name="Diamond M."/>
            <person name="Durham M.E."/>
            <person name="Foxe J.M."/>
            <person name="Go M."/>
            <person name="Henderson B.A."/>
            <person name="Jones I.B."/>
            <person name="McGettigan J.A."/>
            <person name="Micheletti S.J."/>
            <person name="Nasrallah M.E."/>
            <person name="Ortiz D."/>
            <person name="Piller C.R."/>
            <person name="Privatt S.R."/>
            <person name="Schneider S.L."/>
            <person name="Sharp S."/>
            <person name="Smith T.C."/>
            <person name="Stanton J.D."/>
            <person name="Ullery H.E."/>
            <person name="Wilson R.J."/>
            <person name="Serrano M.G."/>
            <person name="Buck G."/>
            <person name="Lee V."/>
            <person name="Wang Y."/>
            <person name="Carvalho R."/>
            <person name="Voegtly L."/>
            <person name="Shi R."/>
            <person name="Duckworth R."/>
            <person name="Johnson A."/>
            <person name="Loviza R."/>
            <person name="Walstead R."/>
            <person name="Shah Z."/>
            <person name="Kiflezghi M."/>
            <person name="Wade K."/>
            <person name="Ball S.L."/>
            <person name="Bradley K.W."/>
            <person name="Asai D.J."/>
            <person name="Bowman C.A."/>
            <person name="Russell D.A."/>
            <person name="Pope W.H."/>
            <person name="Jacobs-Sera D."/>
            <person name="Hendrix R.W."/>
            <person name="Hatfull G.F."/>
        </authorList>
    </citation>
    <scope>NUCLEOTIDE SEQUENCE [LARGE SCALE GENOMIC DNA]</scope>
    <source>
        <strain evidence="2 3">DSM 27648</strain>
    </source>
</reference>
<evidence type="ECO:0000259" key="1">
    <source>
        <dbReference type="SMART" id="SM00530"/>
    </source>
</evidence>
<proteinExistence type="predicted"/>
<dbReference type="Proteomes" id="UP000064967">
    <property type="component" value="Chromosome"/>
</dbReference>